<sequence>MKQNPEAQSTEREPRISVNKLADYLATPSTTKRRSILREQKFPKESEFKTTYYNEAKQPIKKCFTTSEFELSAVNKMINKLRNEIIDLIANPPETADQQGKHKIKIQRKESCLEALEIFLDNTTILDQYKEHKFTNNIYTNWIEINGVKISVEPDIIITGHKRKKPYTGAIKLYFSKSNKITKDMGKTISSMLYEHIKEFSNDADNKHCFVYDVINTTIYSASTSYTTKIKEIQAACEDISAIWPTIQRK</sequence>
<proteinExistence type="predicted"/>
<reference evidence="2 3" key="1">
    <citation type="submission" date="2019-04" db="EMBL/GenBank/DDBJ databases">
        <authorList>
            <person name="Feng G."/>
            <person name="Zhang J."/>
            <person name="Zhu H."/>
        </authorList>
    </citation>
    <scope>NUCLEOTIDE SEQUENCE [LARGE SCALE GENOMIC DNA]</scope>
    <source>
        <strain evidence="2 3">9PBR-1</strain>
    </source>
</reference>
<dbReference type="Proteomes" id="UP000298471">
    <property type="component" value="Unassembled WGS sequence"/>
</dbReference>
<dbReference type="OrthoDB" id="1494722at2"/>
<feature type="region of interest" description="Disordered" evidence="1">
    <location>
        <begin position="1"/>
        <end position="24"/>
    </location>
</feature>
<dbReference type="EMBL" id="SRMB01000004">
    <property type="protein sequence ID" value="TGE23571.1"/>
    <property type="molecule type" value="Genomic_DNA"/>
</dbReference>
<evidence type="ECO:0000256" key="1">
    <source>
        <dbReference type="SAM" id="MobiDB-lite"/>
    </source>
</evidence>
<evidence type="ECO:0000313" key="3">
    <source>
        <dbReference type="Proteomes" id="UP000298471"/>
    </source>
</evidence>
<evidence type="ECO:0000313" key="2">
    <source>
        <dbReference type="EMBL" id="TGE23571.1"/>
    </source>
</evidence>
<gene>
    <name evidence="2" type="ORF">E5K02_20520</name>
</gene>
<name>A0A4Z0Q3A7_9BACT</name>
<dbReference type="AlphaFoldDB" id="A0A4Z0Q3A7"/>
<dbReference type="RefSeq" id="WP_135397404.1">
    <property type="nucleotide sequence ID" value="NZ_SRMB01000004.1"/>
</dbReference>
<accession>A0A4Z0Q3A7</accession>
<organism evidence="2 3">
    <name type="scientific">Hymenobacter metallicola</name>
    <dbReference type="NCBI Taxonomy" id="2563114"/>
    <lineage>
        <taxon>Bacteria</taxon>
        <taxon>Pseudomonadati</taxon>
        <taxon>Bacteroidota</taxon>
        <taxon>Cytophagia</taxon>
        <taxon>Cytophagales</taxon>
        <taxon>Hymenobacteraceae</taxon>
        <taxon>Hymenobacter</taxon>
    </lineage>
</organism>
<protein>
    <submittedName>
        <fullName evidence="2">Uncharacterized protein</fullName>
    </submittedName>
</protein>
<keyword evidence="3" id="KW-1185">Reference proteome</keyword>
<comment type="caution">
    <text evidence="2">The sequence shown here is derived from an EMBL/GenBank/DDBJ whole genome shotgun (WGS) entry which is preliminary data.</text>
</comment>